<dbReference type="CDD" id="cd09019">
    <property type="entry name" value="galactose_mutarotase_like"/>
    <property type="match status" value="1"/>
</dbReference>
<organism evidence="4 5">
    <name type="scientific">Staphylococcus edaphicus</name>
    <dbReference type="NCBI Taxonomy" id="1955013"/>
    <lineage>
        <taxon>Bacteria</taxon>
        <taxon>Bacillati</taxon>
        <taxon>Bacillota</taxon>
        <taxon>Bacilli</taxon>
        <taxon>Bacillales</taxon>
        <taxon>Staphylococcaceae</taxon>
        <taxon>Staphylococcus</taxon>
    </lineage>
</organism>
<dbReference type="GO" id="GO:0033499">
    <property type="term" value="P:galactose catabolic process via UDP-galactose, Leloir pathway"/>
    <property type="evidence" value="ECO:0007669"/>
    <property type="project" value="TreeGrafter"/>
</dbReference>
<evidence type="ECO:0000256" key="1">
    <source>
        <dbReference type="ARBA" id="ARBA00006206"/>
    </source>
</evidence>
<dbReference type="GO" id="GO:0030246">
    <property type="term" value="F:carbohydrate binding"/>
    <property type="evidence" value="ECO:0007669"/>
    <property type="project" value="InterPro"/>
</dbReference>
<dbReference type="InterPro" id="IPR014718">
    <property type="entry name" value="GH-type_carb-bd"/>
</dbReference>
<evidence type="ECO:0000313" key="4">
    <source>
        <dbReference type="EMBL" id="PHK50303.1"/>
    </source>
</evidence>
<protein>
    <submittedName>
        <fullName evidence="4">Galactose mutarotase</fullName>
    </submittedName>
</protein>
<keyword evidence="2" id="KW-0413">Isomerase</keyword>
<dbReference type="InterPro" id="IPR011013">
    <property type="entry name" value="Gal_mutarotase_sf_dom"/>
</dbReference>
<comment type="caution">
    <text evidence="4">The sequence shown here is derived from an EMBL/GenBank/DDBJ whole genome shotgun (WGS) entry which is preliminary data.</text>
</comment>
<comment type="similarity">
    <text evidence="1">Belongs to the aldose epimerase family.</text>
</comment>
<dbReference type="AlphaFoldDB" id="A0A2C6WQ90"/>
<accession>A0A2C6WQ90</accession>
<dbReference type="InterPro" id="IPR047215">
    <property type="entry name" value="Galactose_mutarotase-like"/>
</dbReference>
<evidence type="ECO:0000256" key="2">
    <source>
        <dbReference type="ARBA" id="ARBA00023235"/>
    </source>
</evidence>
<gene>
    <name evidence="4" type="ORF">BTJ66_04320</name>
</gene>
<dbReference type="PANTHER" id="PTHR10091:SF0">
    <property type="entry name" value="GALACTOSE MUTAROTASE"/>
    <property type="match status" value="1"/>
</dbReference>
<dbReference type="GO" id="GO:0006006">
    <property type="term" value="P:glucose metabolic process"/>
    <property type="evidence" value="ECO:0007669"/>
    <property type="project" value="TreeGrafter"/>
</dbReference>
<dbReference type="Proteomes" id="UP000223828">
    <property type="component" value="Unassembled WGS sequence"/>
</dbReference>
<dbReference type="GO" id="GO:0005737">
    <property type="term" value="C:cytoplasm"/>
    <property type="evidence" value="ECO:0007669"/>
    <property type="project" value="TreeGrafter"/>
</dbReference>
<dbReference type="PANTHER" id="PTHR10091">
    <property type="entry name" value="ALDOSE-1-EPIMERASE"/>
    <property type="match status" value="1"/>
</dbReference>
<proteinExistence type="inferred from homology"/>
<dbReference type="OrthoDB" id="9779408at2"/>
<evidence type="ECO:0000313" key="5">
    <source>
        <dbReference type="Proteomes" id="UP000223828"/>
    </source>
</evidence>
<dbReference type="SUPFAM" id="SSF74650">
    <property type="entry name" value="Galactose mutarotase-like"/>
    <property type="match status" value="1"/>
</dbReference>
<reference evidence="5" key="1">
    <citation type="submission" date="2017-10" db="EMBL/GenBank/DDBJ databases">
        <title>Staphylococcus edaphicus sp. nov., isolated in Antarctica, harbouring mecC gene and genomic islands essential in adaptation to extreme environment.</title>
        <authorList>
            <person name="Pantucek R."/>
            <person name="Sedlacek I."/>
            <person name="Indrakova A."/>
            <person name="Vrbovska V."/>
            <person name="Maslanova I."/>
            <person name="Kovarovic V."/>
            <person name="Svec P."/>
            <person name="Kralova S."/>
            <person name="Kristofova L."/>
            <person name="Keklakova J."/>
            <person name="Petras P."/>
            <person name="Doskar J."/>
        </authorList>
    </citation>
    <scope>NUCLEOTIDE SEQUENCE [LARGE SCALE GENOMIC DNA]</scope>
    <source>
        <strain evidence="5">CCM 5085</strain>
    </source>
</reference>
<dbReference type="EMBL" id="MRZN01000004">
    <property type="protein sequence ID" value="PHK50303.1"/>
    <property type="molecule type" value="Genomic_DNA"/>
</dbReference>
<dbReference type="GO" id="GO:0004034">
    <property type="term" value="F:aldose 1-epimerase activity"/>
    <property type="evidence" value="ECO:0007669"/>
    <property type="project" value="TreeGrafter"/>
</dbReference>
<sequence>MMFAKVESQNNGIDLIKIDNEETKIVFTNYGARIVSWKYDDNNIVLGNVVEADEFYEANPYNFGATVGRYGGRIANATFELDGKTYHLDANNGAHNIHGGPKGIDKRFFDYKIEEQVGQVKVIFTTIIKSSDDHFPGDIDLEVIHTYDVDHKWTIEYKATSTEKTLFNPMNHVYFNLNRDNNVIDNHIISSSKLDMYLLDDDNIVKNMEPLDLVDTFHDQNIQFKDIFDSEYPIVKEQMQRFGGIDHPFDIGGNEMTVENKHFILKVNTDMPNIVIFTFNDTTGWDSDFNIYKAHSGFTLETQSIPNDINLLGDQAPSILEANKPFYSKTSYKISEKQVASL</sequence>
<evidence type="ECO:0000256" key="3">
    <source>
        <dbReference type="ARBA" id="ARBA00023277"/>
    </source>
</evidence>
<dbReference type="Gene3D" id="2.70.98.10">
    <property type="match status" value="1"/>
</dbReference>
<name>A0A2C6WQ90_9STAP</name>
<keyword evidence="3" id="KW-0119">Carbohydrate metabolism</keyword>
<dbReference type="Pfam" id="PF01263">
    <property type="entry name" value="Aldose_epim"/>
    <property type="match status" value="1"/>
</dbReference>
<dbReference type="InterPro" id="IPR008183">
    <property type="entry name" value="Aldose_1/G6P_1-epimerase"/>
</dbReference>